<evidence type="ECO:0000313" key="2">
    <source>
        <dbReference type="Proteomes" id="UP000236161"/>
    </source>
</evidence>
<dbReference type="Proteomes" id="UP000236161">
    <property type="component" value="Unassembled WGS sequence"/>
</dbReference>
<accession>A0A2I0BBQ5</accession>
<organism evidence="1 2">
    <name type="scientific">Apostasia shenzhenica</name>
    <dbReference type="NCBI Taxonomy" id="1088818"/>
    <lineage>
        <taxon>Eukaryota</taxon>
        <taxon>Viridiplantae</taxon>
        <taxon>Streptophyta</taxon>
        <taxon>Embryophyta</taxon>
        <taxon>Tracheophyta</taxon>
        <taxon>Spermatophyta</taxon>
        <taxon>Magnoliopsida</taxon>
        <taxon>Liliopsida</taxon>
        <taxon>Asparagales</taxon>
        <taxon>Orchidaceae</taxon>
        <taxon>Apostasioideae</taxon>
        <taxon>Apostasia</taxon>
    </lineage>
</organism>
<evidence type="ECO:0000313" key="1">
    <source>
        <dbReference type="EMBL" id="PKA65234.1"/>
    </source>
</evidence>
<dbReference type="AlphaFoldDB" id="A0A2I0BBQ5"/>
<reference evidence="1 2" key="1">
    <citation type="journal article" date="2017" name="Nature">
        <title>The Apostasia genome and the evolution of orchids.</title>
        <authorList>
            <person name="Zhang G.Q."/>
            <person name="Liu K.W."/>
            <person name="Li Z."/>
            <person name="Lohaus R."/>
            <person name="Hsiao Y.Y."/>
            <person name="Niu S.C."/>
            <person name="Wang J.Y."/>
            <person name="Lin Y.C."/>
            <person name="Xu Q."/>
            <person name="Chen L.J."/>
            <person name="Yoshida K."/>
            <person name="Fujiwara S."/>
            <person name="Wang Z.W."/>
            <person name="Zhang Y.Q."/>
            <person name="Mitsuda N."/>
            <person name="Wang M."/>
            <person name="Liu G.H."/>
            <person name="Pecoraro L."/>
            <person name="Huang H.X."/>
            <person name="Xiao X.J."/>
            <person name="Lin M."/>
            <person name="Wu X.Y."/>
            <person name="Wu W.L."/>
            <person name="Chen Y.Y."/>
            <person name="Chang S.B."/>
            <person name="Sakamoto S."/>
            <person name="Ohme-Takagi M."/>
            <person name="Yagi M."/>
            <person name="Zeng S.J."/>
            <person name="Shen C.Y."/>
            <person name="Yeh C.M."/>
            <person name="Luo Y.B."/>
            <person name="Tsai W.C."/>
            <person name="Van de Peer Y."/>
            <person name="Liu Z.J."/>
        </authorList>
    </citation>
    <scope>NUCLEOTIDE SEQUENCE [LARGE SCALE GENOMIC DNA]</scope>
    <source>
        <strain evidence="2">cv. Shenzhen</strain>
        <tissue evidence="1">Stem</tissue>
    </source>
</reference>
<keyword evidence="2" id="KW-1185">Reference proteome</keyword>
<dbReference type="EMBL" id="KZ451896">
    <property type="protein sequence ID" value="PKA65234.1"/>
    <property type="molecule type" value="Genomic_DNA"/>
</dbReference>
<gene>
    <name evidence="1" type="ORF">AXF42_Ash013355</name>
</gene>
<name>A0A2I0BBQ5_9ASPA</name>
<protein>
    <submittedName>
        <fullName evidence="1">Uncharacterized protein</fullName>
    </submittedName>
</protein>
<sequence length="144" mass="15739">MGQVLRWQCAVLRNVGESGSVGLRDWHCDDLQEERSLVPPTAAHFDELNPSEFCSSVGMLVAFLGMLCGDSAVSQAFRFLGSSRGCVSFFGPPVTLRIASRRMFCGLFEGTPKQMICSCETLVSERENGTGMISRRRGLSSPQP</sequence>
<proteinExistence type="predicted"/>